<organism evidence="1 2">
    <name type="scientific">Lacibacterium aquatile</name>
    <dbReference type="NCBI Taxonomy" id="1168082"/>
    <lineage>
        <taxon>Bacteria</taxon>
        <taxon>Pseudomonadati</taxon>
        <taxon>Pseudomonadota</taxon>
        <taxon>Alphaproteobacteria</taxon>
        <taxon>Rhodospirillales</taxon>
        <taxon>Rhodospirillaceae</taxon>
    </lineage>
</organism>
<sequence>MICEQMITRDTVISRKSDILTAEVAGEIVLMSVSHWRYFGLNAMGSEIWKRLESSQAVSELCISLAIDYEGDAQEIERDVIDLLIQLDDRNLLEKAA</sequence>
<proteinExistence type="predicted"/>
<keyword evidence="2" id="KW-1185">Reference proteome</keyword>
<evidence type="ECO:0000313" key="1">
    <source>
        <dbReference type="EMBL" id="MFD2264708.1"/>
    </source>
</evidence>
<comment type="caution">
    <text evidence="1">The sequence shown here is derived from an EMBL/GenBank/DDBJ whole genome shotgun (WGS) entry which is preliminary data.</text>
</comment>
<name>A0ABW5DVH9_9PROT</name>
<dbReference type="Gene3D" id="1.10.10.1150">
    <property type="entry name" value="Coenzyme PQQ synthesis protein D (PqqD)"/>
    <property type="match status" value="1"/>
</dbReference>
<dbReference type="InterPro" id="IPR041881">
    <property type="entry name" value="PqqD_sf"/>
</dbReference>
<dbReference type="RefSeq" id="WP_379877823.1">
    <property type="nucleotide sequence ID" value="NZ_JBHUIP010000014.1"/>
</dbReference>
<dbReference type="Pfam" id="PF05402">
    <property type="entry name" value="PqqD"/>
    <property type="match status" value="1"/>
</dbReference>
<dbReference type="InterPro" id="IPR008792">
    <property type="entry name" value="PQQD"/>
</dbReference>
<dbReference type="EMBL" id="JBHUIP010000014">
    <property type="protein sequence ID" value="MFD2264708.1"/>
    <property type="molecule type" value="Genomic_DNA"/>
</dbReference>
<evidence type="ECO:0000313" key="2">
    <source>
        <dbReference type="Proteomes" id="UP001597295"/>
    </source>
</evidence>
<reference evidence="2" key="1">
    <citation type="journal article" date="2019" name="Int. J. Syst. Evol. Microbiol.">
        <title>The Global Catalogue of Microorganisms (GCM) 10K type strain sequencing project: providing services to taxonomists for standard genome sequencing and annotation.</title>
        <authorList>
            <consortium name="The Broad Institute Genomics Platform"/>
            <consortium name="The Broad Institute Genome Sequencing Center for Infectious Disease"/>
            <person name="Wu L."/>
            <person name="Ma J."/>
        </authorList>
    </citation>
    <scope>NUCLEOTIDE SEQUENCE [LARGE SCALE GENOMIC DNA]</scope>
    <source>
        <strain evidence="2">CGMCC 1.19062</strain>
    </source>
</reference>
<accession>A0ABW5DVH9</accession>
<dbReference type="Proteomes" id="UP001597295">
    <property type="component" value="Unassembled WGS sequence"/>
</dbReference>
<protein>
    <submittedName>
        <fullName evidence="1">PqqD family protein</fullName>
    </submittedName>
</protein>
<gene>
    <name evidence="1" type="ORF">ACFSM5_17520</name>
</gene>